<accession>A0ABU1D5X6</accession>
<reference evidence="1 2" key="1">
    <citation type="submission" date="2023-08" db="EMBL/GenBank/DDBJ databases">
        <title>Alcaligenaceae gen. nov., a novel taxon isolated from the sludge of Yixing Pesticide Factory.</title>
        <authorList>
            <person name="Ruan L."/>
        </authorList>
    </citation>
    <scope>NUCLEOTIDE SEQUENCE [LARGE SCALE GENOMIC DNA]</scope>
    <source>
        <strain evidence="1 2">LG-2</strain>
    </source>
</reference>
<protein>
    <submittedName>
        <fullName evidence="1">Uncharacterized protein</fullName>
    </submittedName>
</protein>
<gene>
    <name evidence="1" type="ORF">Q8947_07435</name>
</gene>
<organism evidence="1 2">
    <name type="scientific">Yanghanlia caeni</name>
    <dbReference type="NCBI Taxonomy" id="3064283"/>
    <lineage>
        <taxon>Bacteria</taxon>
        <taxon>Pseudomonadati</taxon>
        <taxon>Pseudomonadota</taxon>
        <taxon>Betaproteobacteria</taxon>
        <taxon>Burkholderiales</taxon>
        <taxon>Alcaligenaceae</taxon>
        <taxon>Yanghanlia</taxon>
    </lineage>
</organism>
<dbReference type="EMBL" id="JAUZQE010000013">
    <property type="protein sequence ID" value="MDR4125816.1"/>
    <property type="molecule type" value="Genomic_DNA"/>
</dbReference>
<sequence length="175" mass="19641">MAAITAHILIGSPHPNDGGLNARHKLTLSEGDRPAWALQKFRRTASGALAPQRIVWIPTVENMLEDALLMAAVHVVESEAVRTLFNEFSGNLDANRLLMYDTFTDDQRRQLYQACRQIRQFPKVILCIFEGSSIGAQISALEHYSMQCEVLMPVYTRIYSHWSGETIIKGTLQPA</sequence>
<comment type="caution">
    <text evidence="1">The sequence shown here is derived from an EMBL/GenBank/DDBJ whole genome shotgun (WGS) entry which is preliminary data.</text>
</comment>
<evidence type="ECO:0000313" key="2">
    <source>
        <dbReference type="Proteomes" id="UP001232156"/>
    </source>
</evidence>
<dbReference type="Proteomes" id="UP001232156">
    <property type="component" value="Unassembled WGS sequence"/>
</dbReference>
<dbReference type="RefSeq" id="WP_165278077.1">
    <property type="nucleotide sequence ID" value="NZ_JAUZQE010000013.1"/>
</dbReference>
<name>A0ABU1D5X6_9BURK</name>
<evidence type="ECO:0000313" key="1">
    <source>
        <dbReference type="EMBL" id="MDR4125816.1"/>
    </source>
</evidence>
<proteinExistence type="predicted"/>
<keyword evidence="2" id="KW-1185">Reference proteome</keyword>